<keyword evidence="6 7" id="KW-0998">Cell outer membrane</keyword>
<dbReference type="InterPro" id="IPR018247">
    <property type="entry name" value="EF_Hand_1_Ca_BS"/>
</dbReference>
<dbReference type="InterPro" id="IPR023996">
    <property type="entry name" value="TonB-dep_OMP_SusC/RagA"/>
</dbReference>
<dbReference type="SUPFAM" id="SSF49464">
    <property type="entry name" value="Carboxypeptidase regulatory domain-like"/>
    <property type="match status" value="1"/>
</dbReference>
<dbReference type="InterPro" id="IPR008969">
    <property type="entry name" value="CarboxyPept-like_regulatory"/>
</dbReference>
<evidence type="ECO:0000256" key="6">
    <source>
        <dbReference type="ARBA" id="ARBA00023237"/>
    </source>
</evidence>
<keyword evidence="10" id="KW-1185">Reference proteome</keyword>
<dbReference type="InterPro" id="IPR037066">
    <property type="entry name" value="Plug_dom_sf"/>
</dbReference>
<dbReference type="Pfam" id="PF07715">
    <property type="entry name" value="Plug"/>
    <property type="match status" value="1"/>
</dbReference>
<organism evidence="9 10">
    <name type="scientific">Flammeovirga yaeyamensis</name>
    <dbReference type="NCBI Taxonomy" id="367791"/>
    <lineage>
        <taxon>Bacteria</taxon>
        <taxon>Pseudomonadati</taxon>
        <taxon>Bacteroidota</taxon>
        <taxon>Cytophagia</taxon>
        <taxon>Cytophagales</taxon>
        <taxon>Flammeovirgaceae</taxon>
        <taxon>Flammeovirga</taxon>
    </lineage>
</organism>
<name>A0AAX1N9K7_9BACT</name>
<dbReference type="Pfam" id="PF13715">
    <property type="entry name" value="CarbopepD_reg_2"/>
    <property type="match status" value="1"/>
</dbReference>
<evidence type="ECO:0000313" key="9">
    <source>
        <dbReference type="EMBL" id="QWG04230.1"/>
    </source>
</evidence>
<proteinExistence type="inferred from homology"/>
<comment type="subcellular location">
    <subcellularLocation>
        <location evidence="1 7">Cell outer membrane</location>
        <topology evidence="1 7">Multi-pass membrane protein</topology>
    </subcellularLocation>
</comment>
<keyword evidence="5 7" id="KW-0472">Membrane</keyword>
<evidence type="ECO:0000259" key="8">
    <source>
        <dbReference type="Pfam" id="PF07715"/>
    </source>
</evidence>
<dbReference type="NCBIfam" id="TIGR04057">
    <property type="entry name" value="SusC_RagA_signa"/>
    <property type="match status" value="1"/>
</dbReference>
<dbReference type="InterPro" id="IPR039426">
    <property type="entry name" value="TonB-dep_rcpt-like"/>
</dbReference>
<dbReference type="EMBL" id="CP076133">
    <property type="protein sequence ID" value="QWG04230.1"/>
    <property type="molecule type" value="Genomic_DNA"/>
</dbReference>
<dbReference type="NCBIfam" id="TIGR04056">
    <property type="entry name" value="OMP_RagA_SusC"/>
    <property type="match status" value="1"/>
</dbReference>
<accession>A0AAX1N9K7</accession>
<dbReference type="PROSITE" id="PS52016">
    <property type="entry name" value="TONB_DEPENDENT_REC_3"/>
    <property type="match status" value="1"/>
</dbReference>
<sequence length="1036" mass="115230">MRKRELLFIRILFLTVFTFGAIDAFAQSRTITGTIHDENNEPLIGANILIEGTTNGTIADFDGKYHLEIPEGTNNIVVSFVGYLSQTIAIGTRSVIDVVLEADAEQLEEVIVVGYGTQEKVNVTGSVAQVDSEVLSAVPTPDAIGALQGRIAGVTVNPGQGPGATPTIRVRGVTSMSGSNDPLIVIDGIPSTVENFATLANSDIETISVLKDAASASIYGARAAAGVILVTTKRGKTGEPTVTYDGYVAMQSMTTTPNYMNSLQYMEAVNRGFTAQGGNEFYTEQHFETVRNGGDHLMGQFDWWDAVYRDNAPQQSHYVNVTGGTEKTKYLASVGYMDQQGFYQTENYFKRYNTRLNITTELSKRLKATAQMNFTRQEQQDTGDAWRATQALAMVPLNPIYNQDGTYNITRPVDNTRFENTLAHMKLSDYIRKVNQLQSFLSLDYEIAKNLTITGRTSMNFRSFEQNHFQQGYQFVHSHNNAVGLNLQSAAAEDWNNSMRVVNDLVMNYHVDFGKHHIGALVGIAEEFFRNDRLYGRRVNFANNQLRKIIAGGQAGQIAESNAYDWALQSQFARINYDYDKRYLLEVNVRRDVSSRFHKDNRAGVFPSVSVGWRIAEEDFFKDNVSENFISDIKFRGSVGSLGNQNINNSAVTNLYYPYMGVISAADYPYNNELVMGKAQNEMPVPGLKWETTVTYNAGIDIDFLDGKLGTSFDYFKKITSDMLLPLPMSAVGGLGNPWENAATLENTGWEFDIRYSNTTKSGFTYGIGANISHFTNVLTDLAGGFSEYSNQFREGDPIGTIYGYRTKGIYRDQAHVDADNAKLADASLKNGVAQTRNVMLGDLIYEDINGDGIINHEDMVAIGNTLPKYQFGITFDFAYKNFDLSMFWQGAADIDGYVGYNVFAGNKDSNLRDFYTDAYHPDLNPNGAYPRFSPDENSQNHEVNDFWVQSASYLRLKNLQIGYSLPQKVTDQLKIGKARVYLSGQNLLTFTNFDEGFDPEVVAPMNQDGSFEVGDVRPSFMPTVRVVSAGLQVTF</sequence>
<dbReference type="Gene3D" id="2.60.40.1120">
    <property type="entry name" value="Carboxypeptidase-like, regulatory domain"/>
    <property type="match status" value="1"/>
</dbReference>
<dbReference type="Gene3D" id="2.40.170.20">
    <property type="entry name" value="TonB-dependent receptor, beta-barrel domain"/>
    <property type="match status" value="1"/>
</dbReference>
<dbReference type="AlphaFoldDB" id="A0AAX1N9K7"/>
<dbReference type="KEGG" id="fya:KMW28_25390"/>
<dbReference type="FunFam" id="2.60.40.1120:FF:000003">
    <property type="entry name" value="Outer membrane protein Omp121"/>
    <property type="match status" value="1"/>
</dbReference>
<dbReference type="InterPro" id="IPR036942">
    <property type="entry name" value="Beta-barrel_TonB_sf"/>
</dbReference>
<dbReference type="SUPFAM" id="SSF56935">
    <property type="entry name" value="Porins"/>
    <property type="match status" value="1"/>
</dbReference>
<dbReference type="GO" id="GO:0009279">
    <property type="term" value="C:cell outer membrane"/>
    <property type="evidence" value="ECO:0007669"/>
    <property type="project" value="UniProtKB-SubCell"/>
</dbReference>
<keyword evidence="3 7" id="KW-1134">Transmembrane beta strand</keyword>
<evidence type="ECO:0000256" key="1">
    <source>
        <dbReference type="ARBA" id="ARBA00004571"/>
    </source>
</evidence>
<dbReference type="Gene3D" id="2.170.130.10">
    <property type="entry name" value="TonB-dependent receptor, plug domain"/>
    <property type="match status" value="1"/>
</dbReference>
<reference evidence="9 10" key="1">
    <citation type="submission" date="2021-05" db="EMBL/GenBank/DDBJ databases">
        <title>Comparative genomic studies on the polysaccharide-degrading batcterial strains of the Flammeovirga genus.</title>
        <authorList>
            <person name="Zewei F."/>
            <person name="Zheng Z."/>
            <person name="Yu L."/>
            <person name="Ruyue G."/>
            <person name="Yanhong M."/>
            <person name="Yuanyuan C."/>
            <person name="Jingyan G."/>
            <person name="Wenjun H."/>
        </authorList>
    </citation>
    <scope>NUCLEOTIDE SEQUENCE [LARGE SCALE GENOMIC DNA]</scope>
    <source>
        <strain evidence="9 10">NBRC:100898</strain>
    </source>
</reference>
<protein>
    <submittedName>
        <fullName evidence="9">SusC/RagA family TonB-linked outer membrane protein</fullName>
    </submittedName>
</protein>
<dbReference type="PROSITE" id="PS00018">
    <property type="entry name" value="EF_HAND_1"/>
    <property type="match status" value="1"/>
</dbReference>
<dbReference type="InterPro" id="IPR012910">
    <property type="entry name" value="Plug_dom"/>
</dbReference>
<feature type="domain" description="TonB-dependent receptor plug" evidence="8">
    <location>
        <begin position="120"/>
        <end position="227"/>
    </location>
</feature>
<evidence type="ECO:0000256" key="3">
    <source>
        <dbReference type="ARBA" id="ARBA00022452"/>
    </source>
</evidence>
<dbReference type="Proteomes" id="UP000678679">
    <property type="component" value="Chromosome 2"/>
</dbReference>
<dbReference type="InterPro" id="IPR023997">
    <property type="entry name" value="TonB-dep_OMP_SusC/RagA_CS"/>
</dbReference>
<comment type="similarity">
    <text evidence="7">Belongs to the TonB-dependent receptor family.</text>
</comment>
<evidence type="ECO:0000313" key="10">
    <source>
        <dbReference type="Proteomes" id="UP000678679"/>
    </source>
</evidence>
<keyword evidence="2 7" id="KW-0813">Transport</keyword>
<keyword evidence="4 7" id="KW-0812">Transmembrane</keyword>
<evidence type="ECO:0000256" key="5">
    <source>
        <dbReference type="ARBA" id="ARBA00023136"/>
    </source>
</evidence>
<gene>
    <name evidence="9" type="ORF">KMW28_25390</name>
</gene>
<dbReference type="RefSeq" id="WP_169663718.1">
    <property type="nucleotide sequence ID" value="NZ_CP076133.1"/>
</dbReference>
<evidence type="ECO:0000256" key="2">
    <source>
        <dbReference type="ARBA" id="ARBA00022448"/>
    </source>
</evidence>
<evidence type="ECO:0000256" key="7">
    <source>
        <dbReference type="PROSITE-ProRule" id="PRU01360"/>
    </source>
</evidence>
<evidence type="ECO:0000256" key="4">
    <source>
        <dbReference type="ARBA" id="ARBA00022692"/>
    </source>
</evidence>